<feature type="compositionally biased region" description="Basic and acidic residues" evidence="2">
    <location>
        <begin position="266"/>
        <end position="275"/>
    </location>
</feature>
<organism evidence="3 4">
    <name type="scientific">Mycena chlorophos</name>
    <name type="common">Agaric fungus</name>
    <name type="synonym">Agaricus chlorophos</name>
    <dbReference type="NCBI Taxonomy" id="658473"/>
    <lineage>
        <taxon>Eukaryota</taxon>
        <taxon>Fungi</taxon>
        <taxon>Dikarya</taxon>
        <taxon>Basidiomycota</taxon>
        <taxon>Agaricomycotina</taxon>
        <taxon>Agaricomycetes</taxon>
        <taxon>Agaricomycetidae</taxon>
        <taxon>Agaricales</taxon>
        <taxon>Marasmiineae</taxon>
        <taxon>Mycenaceae</taxon>
        <taxon>Mycena</taxon>
    </lineage>
</organism>
<feature type="region of interest" description="Disordered" evidence="2">
    <location>
        <begin position="462"/>
        <end position="682"/>
    </location>
</feature>
<comment type="caution">
    <text evidence="3">The sequence shown here is derived from an EMBL/GenBank/DDBJ whole genome shotgun (WGS) entry which is preliminary data.</text>
</comment>
<reference evidence="3" key="1">
    <citation type="submission" date="2020-05" db="EMBL/GenBank/DDBJ databases">
        <title>Mycena genomes resolve the evolution of fungal bioluminescence.</title>
        <authorList>
            <person name="Tsai I.J."/>
        </authorList>
    </citation>
    <scope>NUCLEOTIDE SEQUENCE</scope>
    <source>
        <strain evidence="3">110903Hualien_Pintung</strain>
    </source>
</reference>
<gene>
    <name evidence="3" type="ORF">HMN09_01080000</name>
</gene>
<accession>A0A8H6W290</accession>
<keyword evidence="1" id="KW-0175">Coiled coil</keyword>
<dbReference type="OrthoDB" id="2662290at2759"/>
<sequence length="703" mass="76100">MPKRNESNSELYSRLLFSKKLGYALYNPRLSEDHPRSRLAAGVSVGDVGVVKHDGGFDPLFNVLDPSLNPTNLPEGFKPIATGLTAEQRKNLERQPGYYPPGHRITNRDSRSTNWSLNGSVDATPLGAPVGANAEATYTYSAKETAILELPDGGSVYEHRSLLLLEEHARNNAVEWYTVAAALGRKVRYGDLYLVTQVRQAPSWRRRLGSRVEGNKKFKLGLNGAALGSGELSLERSHDQSPVGMDGEASSLLSTRSYPSSKHQRAPSEKEKVDDAASLASSSPGLPENQTVFFSGFKIMLGLNARLELTARVRDISDDASRWGNVKRGARSFWHLLLSCLCCGGRIGQRGGVETIKNHPSDAINEKIVQEHQDAEAAVTHDCIWVDVLQDGEELPPPPYDKLVQTVMSKYKIVRDANGRLSPCPQGDQTIETLARALAQAESNARSLAEALATARSMSSLDEVLTSGTGPRPRPTRSVRTVSFSQSVLLDREKEKRTSAPVIDTSAAGTATPLESPISPGSLSLSPAEGDHEPAAQPSPVTQSTGTGSGRRDMPGAYIHGPDDADDAMPPPVPPKRTGSNTRRARSGSMNTGTSMRTPRTPVDVTDSPISVRAPESPRRSSFPWTQTPKSIPEGGEEAASGDYFSHPRTDSPVEESPGSSVPVPEDGRPRKVPVRKESSGEYSWEVLYRKHTDRAKALLGLD</sequence>
<proteinExistence type="predicted"/>
<evidence type="ECO:0000313" key="3">
    <source>
        <dbReference type="EMBL" id="KAF7296709.1"/>
    </source>
</evidence>
<evidence type="ECO:0000256" key="2">
    <source>
        <dbReference type="SAM" id="MobiDB-lite"/>
    </source>
</evidence>
<feature type="compositionally biased region" description="Low complexity" evidence="2">
    <location>
        <begin position="655"/>
        <end position="665"/>
    </location>
</feature>
<feature type="compositionally biased region" description="Low complexity" evidence="2">
    <location>
        <begin position="250"/>
        <end position="261"/>
    </location>
</feature>
<feature type="compositionally biased region" description="Low complexity" evidence="2">
    <location>
        <begin position="466"/>
        <end position="483"/>
    </location>
</feature>
<feature type="compositionally biased region" description="Basic and acidic residues" evidence="2">
    <location>
        <begin position="666"/>
        <end position="680"/>
    </location>
</feature>
<keyword evidence="4" id="KW-1185">Reference proteome</keyword>
<dbReference type="Proteomes" id="UP000613580">
    <property type="component" value="Unassembled WGS sequence"/>
</dbReference>
<evidence type="ECO:0000313" key="4">
    <source>
        <dbReference type="Proteomes" id="UP000613580"/>
    </source>
</evidence>
<protein>
    <submittedName>
        <fullName evidence="3">F-box domain-containing protein</fullName>
    </submittedName>
</protein>
<name>A0A8H6W290_MYCCL</name>
<feature type="region of interest" description="Disordered" evidence="2">
    <location>
        <begin position="233"/>
        <end position="283"/>
    </location>
</feature>
<feature type="coiled-coil region" evidence="1">
    <location>
        <begin position="431"/>
        <end position="458"/>
    </location>
</feature>
<feature type="compositionally biased region" description="Polar residues" evidence="2">
    <location>
        <begin position="578"/>
        <end position="598"/>
    </location>
</feature>
<dbReference type="AlphaFoldDB" id="A0A8H6W290"/>
<dbReference type="EMBL" id="JACAZE010000016">
    <property type="protein sequence ID" value="KAF7296709.1"/>
    <property type="molecule type" value="Genomic_DNA"/>
</dbReference>
<evidence type="ECO:0000256" key="1">
    <source>
        <dbReference type="SAM" id="Coils"/>
    </source>
</evidence>
<feature type="compositionally biased region" description="Low complexity" evidence="2">
    <location>
        <begin position="513"/>
        <end position="527"/>
    </location>
</feature>